<dbReference type="SUPFAM" id="SSF48726">
    <property type="entry name" value="Immunoglobulin"/>
    <property type="match status" value="5"/>
</dbReference>
<evidence type="ECO:0000256" key="12">
    <source>
        <dbReference type="ARBA" id="ARBA00023319"/>
    </source>
</evidence>
<keyword evidence="11" id="KW-0449">Lipoprotein</keyword>
<evidence type="ECO:0000256" key="2">
    <source>
        <dbReference type="ARBA" id="ARBA00009812"/>
    </source>
</evidence>
<dbReference type="GO" id="GO:0007411">
    <property type="term" value="P:axon guidance"/>
    <property type="evidence" value="ECO:0007669"/>
    <property type="project" value="TreeGrafter"/>
</dbReference>
<feature type="domain" description="Ig-like" evidence="13">
    <location>
        <begin position="210"/>
        <end position="294"/>
    </location>
</feature>
<evidence type="ECO:0000256" key="7">
    <source>
        <dbReference type="ARBA" id="ARBA00022889"/>
    </source>
</evidence>
<dbReference type="FunFam" id="2.60.40.10:FF:000047">
    <property type="entry name" value="Contactin 1"/>
    <property type="match status" value="1"/>
</dbReference>
<evidence type="ECO:0000259" key="14">
    <source>
        <dbReference type="PROSITE" id="PS50853"/>
    </source>
</evidence>
<evidence type="ECO:0000256" key="3">
    <source>
        <dbReference type="ARBA" id="ARBA00022475"/>
    </source>
</evidence>
<keyword evidence="7" id="KW-0130">Cell adhesion</keyword>
<reference evidence="15" key="2">
    <citation type="submission" date="2025-08" db="UniProtKB">
        <authorList>
            <consortium name="Ensembl"/>
        </authorList>
    </citation>
    <scope>IDENTIFICATION</scope>
</reference>
<dbReference type="GeneTree" id="ENSGT00940000155915"/>
<dbReference type="AlphaFoldDB" id="A0A4W6FIT6"/>
<dbReference type="Pfam" id="PF07679">
    <property type="entry name" value="I-set"/>
    <property type="match status" value="2"/>
</dbReference>
<accession>A0A4W6FIT6</accession>
<evidence type="ECO:0000256" key="6">
    <source>
        <dbReference type="ARBA" id="ARBA00022737"/>
    </source>
</evidence>
<dbReference type="Ensembl" id="ENSLCAT00010052261.1">
    <property type="protein sequence ID" value="ENSLCAP00010050923.1"/>
    <property type="gene ID" value="ENSLCAG00010023704.1"/>
</dbReference>
<comment type="similarity">
    <text evidence="2">Belongs to the immunoglobulin superfamily. Contactin family.</text>
</comment>
<evidence type="ECO:0000256" key="8">
    <source>
        <dbReference type="ARBA" id="ARBA00023136"/>
    </source>
</evidence>
<dbReference type="GO" id="GO:0005886">
    <property type="term" value="C:plasma membrane"/>
    <property type="evidence" value="ECO:0007669"/>
    <property type="project" value="UniProtKB-SubCell"/>
</dbReference>
<dbReference type="FunFam" id="2.60.40.10:FF:000005">
    <property type="entry name" value="Neuronal cell adhesion molecule"/>
    <property type="match status" value="1"/>
</dbReference>
<reference evidence="16" key="1">
    <citation type="submission" date="2015-09" db="EMBL/GenBank/DDBJ databases">
        <authorList>
            <person name="Sai Rama Sridatta P."/>
        </authorList>
    </citation>
    <scope>NUCLEOTIDE SEQUENCE [LARGE SCALE GENOMIC DNA]</scope>
</reference>
<dbReference type="GO" id="GO:0098552">
    <property type="term" value="C:side of membrane"/>
    <property type="evidence" value="ECO:0007669"/>
    <property type="project" value="UniProtKB-KW"/>
</dbReference>
<dbReference type="PANTHER" id="PTHR44170">
    <property type="entry name" value="PROTEIN SIDEKICK"/>
    <property type="match status" value="1"/>
</dbReference>
<dbReference type="GO" id="GO:0030424">
    <property type="term" value="C:axon"/>
    <property type="evidence" value="ECO:0007669"/>
    <property type="project" value="TreeGrafter"/>
</dbReference>
<name>A0A4W6FIT6_LATCA</name>
<dbReference type="InterPro" id="IPR003598">
    <property type="entry name" value="Ig_sub2"/>
</dbReference>
<keyword evidence="5" id="KW-0732">Signal</keyword>
<evidence type="ECO:0000313" key="15">
    <source>
        <dbReference type="Ensembl" id="ENSLCAP00010050923.1"/>
    </source>
</evidence>
<feature type="domain" description="Fibronectin type-III" evidence="14">
    <location>
        <begin position="748"/>
        <end position="841"/>
    </location>
</feature>
<dbReference type="SMART" id="SM00408">
    <property type="entry name" value="IGc2"/>
    <property type="match status" value="4"/>
</dbReference>
<dbReference type="PANTHER" id="PTHR44170:SF10">
    <property type="entry name" value="CONTACTIN-1"/>
    <property type="match status" value="1"/>
</dbReference>
<evidence type="ECO:0000256" key="1">
    <source>
        <dbReference type="ARBA" id="ARBA00004609"/>
    </source>
</evidence>
<organism evidence="15 16">
    <name type="scientific">Lates calcarifer</name>
    <name type="common">Barramundi</name>
    <name type="synonym">Holocentrus calcarifer</name>
    <dbReference type="NCBI Taxonomy" id="8187"/>
    <lineage>
        <taxon>Eukaryota</taxon>
        <taxon>Metazoa</taxon>
        <taxon>Chordata</taxon>
        <taxon>Craniata</taxon>
        <taxon>Vertebrata</taxon>
        <taxon>Euteleostomi</taxon>
        <taxon>Actinopterygii</taxon>
        <taxon>Neopterygii</taxon>
        <taxon>Teleostei</taxon>
        <taxon>Neoteleostei</taxon>
        <taxon>Acanthomorphata</taxon>
        <taxon>Carangaria</taxon>
        <taxon>Carangaria incertae sedis</taxon>
        <taxon>Centropomidae</taxon>
        <taxon>Lates</taxon>
    </lineage>
</organism>
<evidence type="ECO:0000313" key="16">
    <source>
        <dbReference type="Proteomes" id="UP000314980"/>
    </source>
</evidence>
<dbReference type="FunFam" id="2.60.40.10:FF:000028">
    <property type="entry name" value="Neuronal cell adhesion molecule"/>
    <property type="match status" value="1"/>
</dbReference>
<feature type="domain" description="Fibronectin type-III" evidence="14">
    <location>
        <begin position="646"/>
        <end position="743"/>
    </location>
</feature>
<dbReference type="PROSITE" id="PS50853">
    <property type="entry name" value="FN3"/>
    <property type="match status" value="3"/>
</dbReference>
<dbReference type="InterPro" id="IPR036179">
    <property type="entry name" value="Ig-like_dom_sf"/>
</dbReference>
<dbReference type="Gene3D" id="2.60.40.10">
    <property type="entry name" value="Immunoglobulins"/>
    <property type="match status" value="9"/>
</dbReference>
<dbReference type="SMART" id="SM00060">
    <property type="entry name" value="FN3"/>
    <property type="match status" value="4"/>
</dbReference>
<dbReference type="GO" id="GO:0098632">
    <property type="term" value="F:cell-cell adhesion mediator activity"/>
    <property type="evidence" value="ECO:0007669"/>
    <property type="project" value="TreeGrafter"/>
</dbReference>
<feature type="domain" description="Ig-like" evidence="13">
    <location>
        <begin position="22"/>
        <end position="108"/>
    </location>
</feature>
<keyword evidence="12" id="KW-0393">Immunoglobulin domain</keyword>
<dbReference type="Pfam" id="PF00041">
    <property type="entry name" value="fn3"/>
    <property type="match status" value="2"/>
</dbReference>
<dbReference type="FunFam" id="2.60.40.10:FF:000035">
    <property type="entry name" value="Contactin 1"/>
    <property type="match status" value="1"/>
</dbReference>
<keyword evidence="16" id="KW-1185">Reference proteome</keyword>
<dbReference type="GO" id="GO:0007420">
    <property type="term" value="P:brain development"/>
    <property type="evidence" value="ECO:0007669"/>
    <property type="project" value="TreeGrafter"/>
</dbReference>
<evidence type="ECO:0000256" key="11">
    <source>
        <dbReference type="ARBA" id="ARBA00023288"/>
    </source>
</evidence>
<dbReference type="InterPro" id="IPR013098">
    <property type="entry name" value="Ig_I-set"/>
</dbReference>
<dbReference type="InterPro" id="IPR036116">
    <property type="entry name" value="FN3_sf"/>
</dbReference>
<dbReference type="InterPro" id="IPR003961">
    <property type="entry name" value="FN3_dom"/>
</dbReference>
<evidence type="ECO:0000256" key="9">
    <source>
        <dbReference type="ARBA" id="ARBA00023157"/>
    </source>
</evidence>
<dbReference type="Pfam" id="PF13927">
    <property type="entry name" value="Ig_3"/>
    <property type="match status" value="2"/>
</dbReference>
<dbReference type="SMART" id="SM00409">
    <property type="entry name" value="IG"/>
    <property type="match status" value="4"/>
</dbReference>
<keyword evidence="8" id="KW-0472">Membrane</keyword>
<reference evidence="15" key="3">
    <citation type="submission" date="2025-09" db="UniProtKB">
        <authorList>
            <consortium name="Ensembl"/>
        </authorList>
    </citation>
    <scope>IDENTIFICATION</scope>
</reference>
<dbReference type="InterPro" id="IPR013783">
    <property type="entry name" value="Ig-like_fold"/>
</dbReference>
<dbReference type="PROSITE" id="PS50835">
    <property type="entry name" value="IG_LIKE"/>
    <property type="match status" value="4"/>
</dbReference>
<keyword evidence="10" id="KW-0325">Glycoprotein</keyword>
<dbReference type="FunFam" id="2.60.40.10:FF:000052">
    <property type="entry name" value="Contactin 1"/>
    <property type="match status" value="1"/>
</dbReference>
<dbReference type="InterPro" id="IPR007110">
    <property type="entry name" value="Ig-like_dom"/>
</dbReference>
<evidence type="ECO:0000256" key="5">
    <source>
        <dbReference type="ARBA" id="ARBA00022729"/>
    </source>
</evidence>
<dbReference type="FunFam" id="2.60.40.10:FF:000054">
    <property type="entry name" value="Contactin 1"/>
    <property type="match status" value="1"/>
</dbReference>
<feature type="domain" description="Fibronectin type-III" evidence="14">
    <location>
        <begin position="543"/>
        <end position="642"/>
    </location>
</feature>
<feature type="domain" description="Ig-like" evidence="13">
    <location>
        <begin position="366"/>
        <end position="454"/>
    </location>
</feature>
<evidence type="ECO:0000259" key="13">
    <source>
        <dbReference type="PROSITE" id="PS50835"/>
    </source>
</evidence>
<feature type="domain" description="Ig-like" evidence="13">
    <location>
        <begin position="457"/>
        <end position="530"/>
    </location>
</feature>
<keyword evidence="6" id="KW-0677">Repeat</keyword>
<keyword evidence="3" id="KW-1003">Cell membrane</keyword>
<dbReference type="FunFam" id="2.60.40.10:FF:000064">
    <property type="entry name" value="Contactin 1"/>
    <property type="match status" value="1"/>
</dbReference>
<proteinExistence type="inferred from homology"/>
<evidence type="ECO:0000256" key="10">
    <source>
        <dbReference type="ARBA" id="ARBA00023180"/>
    </source>
</evidence>
<dbReference type="FunFam" id="2.60.40.10:FF:000004">
    <property type="entry name" value="DCC isoform 1"/>
    <property type="match status" value="1"/>
</dbReference>
<comment type="subcellular location">
    <subcellularLocation>
        <location evidence="1">Cell membrane</location>
        <topology evidence="1">Lipid-anchor</topology>
        <topology evidence="1">GPI-anchor</topology>
    </subcellularLocation>
</comment>
<dbReference type="InterPro" id="IPR003599">
    <property type="entry name" value="Ig_sub"/>
</dbReference>
<keyword evidence="9" id="KW-1015">Disulfide bond</keyword>
<dbReference type="Proteomes" id="UP000314980">
    <property type="component" value="Unassembled WGS sequence"/>
</dbReference>
<protein>
    <submittedName>
        <fullName evidence="15">Contactin 1</fullName>
    </submittedName>
</protein>
<sequence>MLSQVSISSSRICINEATGYGPVFEEQPVDTIYPEESPEAKITLNCRARANPPATYKWKLNNMEIDLNEEGSHYSLVGGNLVINNPIKTKHEGNYSCLASNMYGALISQVGSVQFGYLDLFSSEERETVKVKEGQGAVLLCAPPPHHPAELSFRWILNEFPTFIPLDKRRFVSQSNGNLYISKVDSISKSVFSNYIPLMPQAERPIRKYPADLNVKFPDTTALVGQNITLECFALGNPVPEIHWKKLDGPMPNHEIRMAGAHLHLYNVQFEDGGTYRCEAVNSRGKDYHTAQLRVFGESKFGCSCSIKGCVRDLKVMLISMHNILDQYTTHFYECKMCHKCMHAINAYSTKFVMNNPYCPSSACAPTFEHNPVKRVLAAKNGRVVIECRPKAAPKPTFSWSKDTELLSNSTRVFIWEDGSLEILNVTRADEGRYTCFAENDRGKANSTGSLLVTESTKITLAPSNADVKVGENAWMQCAALHDPSLDITFIWSLDGRNGSSNGELLIKNAQLKHAGRYTCTAQTPVDNITASAHLVVRGPPGAPGGVRVINKTDKSVTLQWSRGADNHSPISKYTIQYRNSFSKDVWKNATTSPADVEGNAETSTVKDLFPWTEYEFRVIATNTLGTGEPSSPSPKEKTLEFLWWRPRTFGGGGGTSRELTITWTPVQPQYYYGPNFGYIVAFRPQDDYQWRRVIVADPQANRYVHKESSIPPLTQFQVKVKAFNSKGEGPYSLTAIIYSAQDAPSEAPVNVNGRALSATEAIVWWLPLSQSNIDGYQVKYWRNQEDSEGGAQRVVVPGKENHTRLEGMKPDSSYLIEIRGYNSAGYGPPSEHLQVHTKKPPPSRPPTILGTKLKGQSVNIAWEHVEPLDNEASIDGYKVLYRQQGSSTGTLYTTSRRYIDLPLHDGDYVVEVRAHTEGGDGAVAKIKISGNSFTDYHSDEETIYEKI</sequence>
<dbReference type="CDD" id="cd00063">
    <property type="entry name" value="FN3"/>
    <property type="match status" value="4"/>
</dbReference>
<keyword evidence="4" id="KW-0336">GPI-anchor</keyword>
<dbReference type="SUPFAM" id="SSF49265">
    <property type="entry name" value="Fibronectin type III"/>
    <property type="match status" value="2"/>
</dbReference>
<evidence type="ECO:0000256" key="4">
    <source>
        <dbReference type="ARBA" id="ARBA00022622"/>
    </source>
</evidence>